<evidence type="ECO:0000313" key="3">
    <source>
        <dbReference type="Proteomes" id="UP001562065"/>
    </source>
</evidence>
<keyword evidence="1" id="KW-0812">Transmembrane</keyword>
<dbReference type="EMBL" id="JBGCUO010000001">
    <property type="protein sequence ID" value="MEY1660693.1"/>
    <property type="molecule type" value="Genomic_DNA"/>
</dbReference>
<proteinExistence type="predicted"/>
<evidence type="ECO:0000256" key="1">
    <source>
        <dbReference type="SAM" id="Phobius"/>
    </source>
</evidence>
<protein>
    <submittedName>
        <fullName evidence="2">DUF3325 domain-containing protein</fullName>
    </submittedName>
</protein>
<dbReference type="InterPro" id="IPR021762">
    <property type="entry name" value="DUF3325"/>
</dbReference>
<reference evidence="2 3" key="1">
    <citation type="submission" date="2024-07" db="EMBL/GenBank/DDBJ databases">
        <authorList>
            <person name="Ren Q."/>
        </authorList>
    </citation>
    <scope>NUCLEOTIDE SEQUENCE [LARGE SCALE GENOMIC DNA]</scope>
    <source>
        <strain evidence="2 3">REN37</strain>
    </source>
</reference>
<feature type="transmembrane region" description="Helical" evidence="1">
    <location>
        <begin position="64"/>
        <end position="84"/>
    </location>
</feature>
<keyword evidence="1" id="KW-0472">Membrane</keyword>
<organism evidence="2 3">
    <name type="scientific">Isoalcanivorax beigongshangi</name>
    <dbReference type="NCBI Taxonomy" id="3238810"/>
    <lineage>
        <taxon>Bacteria</taxon>
        <taxon>Pseudomonadati</taxon>
        <taxon>Pseudomonadota</taxon>
        <taxon>Gammaproteobacteria</taxon>
        <taxon>Oceanospirillales</taxon>
        <taxon>Alcanivoracaceae</taxon>
        <taxon>Isoalcanivorax</taxon>
    </lineage>
</organism>
<evidence type="ECO:0000313" key="2">
    <source>
        <dbReference type="EMBL" id="MEY1660693.1"/>
    </source>
</evidence>
<accession>A0ABV4AE03</accession>
<keyword evidence="3" id="KW-1185">Reference proteome</keyword>
<dbReference type="Proteomes" id="UP001562065">
    <property type="component" value="Unassembled WGS sequence"/>
</dbReference>
<comment type="caution">
    <text evidence="2">The sequence shown here is derived from an EMBL/GenBank/DDBJ whole genome shotgun (WGS) entry which is preliminary data.</text>
</comment>
<dbReference type="Pfam" id="PF11804">
    <property type="entry name" value="DUF3325"/>
    <property type="match status" value="1"/>
</dbReference>
<feature type="transmembrane region" description="Helical" evidence="1">
    <location>
        <begin position="40"/>
        <end position="57"/>
    </location>
</feature>
<gene>
    <name evidence="2" type="ORF">AB5I84_00855</name>
</gene>
<sequence>MKLLLCWCLAAAGFIALSLPLGRHAQNALGRPLSVGQGRLLRVVGALAIALATVPAMQHWGISVGLAVWSLVITGAALLPMALLTYRPRALAPTGWGHGLAAAVLWLLA</sequence>
<dbReference type="RefSeq" id="WP_369453938.1">
    <property type="nucleotide sequence ID" value="NZ_JBGCUO010000001.1"/>
</dbReference>
<keyword evidence="1" id="KW-1133">Transmembrane helix</keyword>
<name>A0ABV4AE03_9GAMM</name>